<name>A0A4R5KJT8_9BACL</name>
<keyword evidence="6" id="KW-1185">Reference proteome</keyword>
<dbReference type="PRINTS" id="PR00035">
    <property type="entry name" value="HTHGNTR"/>
</dbReference>
<dbReference type="Gene3D" id="3.40.1410.10">
    <property type="entry name" value="Chorismate lyase-like"/>
    <property type="match status" value="1"/>
</dbReference>
<sequence length="295" mass="34100">MVCISLSARMNKFLHYSQIFEANICENRPPILQNNEPRLYFRCQTASEKDNDDYMGGTIHMEKKLLYLKVKEEIERIIKAGELQPGERLPSEPELAKQFNVSRPTLREALKMLQREKVLISKNGVGTYVNSRPDFIMNPLSRLQSLGQMIKNEGYVESESNVKIYTREPEEAWKQQLLTDEPVVILERSRTADGNKVAFYYNIFPQSLAANHFEQGFSGAIFDFLKNKMGIGIAYAVTEICVLNSSNEMDRKAVEMLGDDIILLKQLHFDEADRPVFYSMDYLKNSVFKLFIKRE</sequence>
<dbReference type="GO" id="GO:0003700">
    <property type="term" value="F:DNA-binding transcription factor activity"/>
    <property type="evidence" value="ECO:0007669"/>
    <property type="project" value="InterPro"/>
</dbReference>
<dbReference type="InterPro" id="IPR036388">
    <property type="entry name" value="WH-like_DNA-bd_sf"/>
</dbReference>
<gene>
    <name evidence="5" type="ORF">E1757_20070</name>
</gene>
<protein>
    <submittedName>
        <fullName evidence="5">GntR family transcriptional regulator</fullName>
    </submittedName>
</protein>
<dbReference type="PROSITE" id="PS50949">
    <property type="entry name" value="HTH_GNTR"/>
    <property type="match status" value="1"/>
</dbReference>
<evidence type="ECO:0000256" key="1">
    <source>
        <dbReference type="ARBA" id="ARBA00023015"/>
    </source>
</evidence>
<dbReference type="Pfam" id="PF00392">
    <property type="entry name" value="GntR"/>
    <property type="match status" value="1"/>
</dbReference>
<dbReference type="Pfam" id="PF07702">
    <property type="entry name" value="UTRA"/>
    <property type="match status" value="1"/>
</dbReference>
<evidence type="ECO:0000313" key="6">
    <source>
        <dbReference type="Proteomes" id="UP000295636"/>
    </source>
</evidence>
<comment type="caution">
    <text evidence="5">The sequence shown here is derived from an EMBL/GenBank/DDBJ whole genome shotgun (WGS) entry which is preliminary data.</text>
</comment>
<dbReference type="SUPFAM" id="SSF64288">
    <property type="entry name" value="Chorismate lyase-like"/>
    <property type="match status" value="1"/>
</dbReference>
<dbReference type="GO" id="GO:0003677">
    <property type="term" value="F:DNA binding"/>
    <property type="evidence" value="ECO:0007669"/>
    <property type="project" value="UniProtKB-KW"/>
</dbReference>
<proteinExistence type="predicted"/>
<dbReference type="SMART" id="SM00345">
    <property type="entry name" value="HTH_GNTR"/>
    <property type="match status" value="1"/>
</dbReference>
<feature type="domain" description="HTH gntR-type" evidence="4">
    <location>
        <begin position="64"/>
        <end position="132"/>
    </location>
</feature>
<dbReference type="Proteomes" id="UP000295636">
    <property type="component" value="Unassembled WGS sequence"/>
</dbReference>
<accession>A0A4R5KJT8</accession>
<keyword evidence="1" id="KW-0805">Transcription regulation</keyword>
<keyword evidence="2" id="KW-0238">DNA-binding</keyword>
<evidence type="ECO:0000313" key="5">
    <source>
        <dbReference type="EMBL" id="TDF95412.1"/>
    </source>
</evidence>
<evidence type="ECO:0000256" key="2">
    <source>
        <dbReference type="ARBA" id="ARBA00023125"/>
    </source>
</evidence>
<dbReference type="GO" id="GO:0045892">
    <property type="term" value="P:negative regulation of DNA-templated transcription"/>
    <property type="evidence" value="ECO:0007669"/>
    <property type="project" value="TreeGrafter"/>
</dbReference>
<evidence type="ECO:0000256" key="3">
    <source>
        <dbReference type="ARBA" id="ARBA00023163"/>
    </source>
</evidence>
<dbReference type="PANTHER" id="PTHR44846:SF17">
    <property type="entry name" value="GNTR-FAMILY TRANSCRIPTIONAL REGULATOR"/>
    <property type="match status" value="1"/>
</dbReference>
<dbReference type="InterPro" id="IPR000524">
    <property type="entry name" value="Tscrpt_reg_HTH_GntR"/>
</dbReference>
<dbReference type="EMBL" id="SMRT01000010">
    <property type="protein sequence ID" value="TDF95412.1"/>
    <property type="molecule type" value="Genomic_DNA"/>
</dbReference>
<dbReference type="SMART" id="SM00866">
    <property type="entry name" value="UTRA"/>
    <property type="match status" value="1"/>
</dbReference>
<keyword evidence="3" id="KW-0804">Transcription</keyword>
<dbReference type="AlphaFoldDB" id="A0A4R5KJT8"/>
<dbReference type="OrthoDB" id="149756at2"/>
<dbReference type="InterPro" id="IPR028978">
    <property type="entry name" value="Chorismate_lyase_/UTRA_dom_sf"/>
</dbReference>
<dbReference type="SUPFAM" id="SSF46785">
    <property type="entry name" value="Winged helix' DNA-binding domain"/>
    <property type="match status" value="1"/>
</dbReference>
<dbReference type="Gene3D" id="1.10.10.10">
    <property type="entry name" value="Winged helix-like DNA-binding domain superfamily/Winged helix DNA-binding domain"/>
    <property type="match status" value="1"/>
</dbReference>
<dbReference type="InterPro" id="IPR050679">
    <property type="entry name" value="Bact_HTH_transcr_reg"/>
</dbReference>
<organism evidence="5 6">
    <name type="scientific">Paenibacillus piri</name>
    <dbReference type="NCBI Taxonomy" id="2547395"/>
    <lineage>
        <taxon>Bacteria</taxon>
        <taxon>Bacillati</taxon>
        <taxon>Bacillota</taxon>
        <taxon>Bacilli</taxon>
        <taxon>Bacillales</taxon>
        <taxon>Paenibacillaceae</taxon>
        <taxon>Paenibacillus</taxon>
    </lineage>
</organism>
<evidence type="ECO:0000259" key="4">
    <source>
        <dbReference type="PROSITE" id="PS50949"/>
    </source>
</evidence>
<dbReference type="CDD" id="cd07377">
    <property type="entry name" value="WHTH_GntR"/>
    <property type="match status" value="1"/>
</dbReference>
<dbReference type="InterPro" id="IPR036390">
    <property type="entry name" value="WH_DNA-bd_sf"/>
</dbReference>
<reference evidence="5 6" key="1">
    <citation type="submission" date="2019-03" db="EMBL/GenBank/DDBJ databases">
        <title>This is whole genome sequence of Paenibacillus sp MS74 strain.</title>
        <authorList>
            <person name="Trinh H.N."/>
        </authorList>
    </citation>
    <scope>NUCLEOTIDE SEQUENCE [LARGE SCALE GENOMIC DNA]</scope>
    <source>
        <strain evidence="5 6">MS74</strain>
    </source>
</reference>
<dbReference type="PANTHER" id="PTHR44846">
    <property type="entry name" value="MANNOSYL-D-GLYCERATE TRANSPORT/METABOLISM SYSTEM REPRESSOR MNGR-RELATED"/>
    <property type="match status" value="1"/>
</dbReference>
<dbReference type="InterPro" id="IPR011663">
    <property type="entry name" value="UTRA"/>
</dbReference>